<reference evidence="9" key="1">
    <citation type="journal article" date="2019" name="Int. J. Syst. Evol. Microbiol.">
        <title>The Global Catalogue of Microorganisms (GCM) 10K type strain sequencing project: providing services to taxonomists for standard genome sequencing and annotation.</title>
        <authorList>
            <consortium name="The Broad Institute Genomics Platform"/>
            <consortium name="The Broad Institute Genome Sequencing Center for Infectious Disease"/>
            <person name="Wu L."/>
            <person name="Ma J."/>
        </authorList>
    </citation>
    <scope>NUCLEOTIDE SEQUENCE [LARGE SCALE GENOMIC DNA]</scope>
    <source>
        <strain evidence="9">CGMCC 4.1641</strain>
    </source>
</reference>
<keyword evidence="2 5" id="KW-0812">Transmembrane</keyword>
<evidence type="ECO:0000256" key="5">
    <source>
        <dbReference type="SAM" id="Phobius"/>
    </source>
</evidence>
<sequence length="698" mass="73576">MTWSSALRKAARDGLTIERTKLTPVVAARGALGVAIVVGVILWLGTPALAVSSAFGAFSAGLVTFQRSWRPRPVLALAVAVGLAVSTFLGYVAAFDPVVFGTLLTVWTLLAGMAWAVGPVSGLVATQTIAVMLVTVTLPTSVTGALHHAGLIAVGGLVQAALIVLLPVRPWGVQRDALADALAAEADYARRLRHDPQAGFDPQPLMDAREAAELTPRQARSRPRQLGGPRGVAERLRPVLAALADPVLGAPAEGPERDRARDLLGAAATVLDAVARAIRWGKPVKLPEEATAVLTVPATGPVLHGAARRSALRLMALLGDAVDATDQPVRRTAARGDREHRHLLRPSVPRLVPVALRALRREARWSSPVGRHAVRSAAVVLAGYAAGTALPWGHAYWAPMTSVMVMRPDFGQTYSRGVARFAGTVVGVAVAGVLMALTHPGPWVCAGLSVVCVGLMYLLMRTGYSVTSACITAYVVFLLGIAGEGWSQTVEARVALTLLGGLLAMAAYALFPTWETPRLRDRLAEWLTANGHYALAVLGAYAEPGERKPRRVREALLDARAARTAWEEMAGRALIEPVRHRGLSRTSERAAESALATMGRATLLMEAHLPEKDAEPSKGAASFAAAVAGSLPAAAEAVRDRKPLDWTAPREALAAWRAEEGEEGVAVRGAELLLDALNELATALSPGPGGRNRAARRS</sequence>
<proteinExistence type="predicted"/>
<feature type="transmembrane region" description="Helical" evidence="5">
    <location>
        <begin position="148"/>
        <end position="168"/>
    </location>
</feature>
<keyword evidence="3 5" id="KW-1133">Transmembrane helix</keyword>
<organism evidence="8 9">
    <name type="scientific">Streptomyces aureoversilis</name>
    <dbReference type="NCBI Taxonomy" id="67277"/>
    <lineage>
        <taxon>Bacteria</taxon>
        <taxon>Bacillati</taxon>
        <taxon>Actinomycetota</taxon>
        <taxon>Actinomycetes</taxon>
        <taxon>Kitasatosporales</taxon>
        <taxon>Streptomycetaceae</taxon>
        <taxon>Streptomyces</taxon>
    </lineage>
</organism>
<feature type="domain" description="Integral membrane bound transporter" evidence="7">
    <location>
        <begin position="384"/>
        <end position="506"/>
    </location>
</feature>
<keyword evidence="9" id="KW-1185">Reference proteome</keyword>
<dbReference type="Pfam" id="PF12805">
    <property type="entry name" value="FUSC-like"/>
    <property type="match status" value="1"/>
</dbReference>
<dbReference type="InterPro" id="IPR049453">
    <property type="entry name" value="Memb_transporter_dom"/>
</dbReference>
<keyword evidence="4 5" id="KW-0472">Membrane</keyword>
<evidence type="ECO:0000256" key="1">
    <source>
        <dbReference type="ARBA" id="ARBA00004141"/>
    </source>
</evidence>
<feature type="transmembrane region" description="Helical" evidence="5">
    <location>
        <begin position="466"/>
        <end position="482"/>
    </location>
</feature>
<evidence type="ECO:0000256" key="4">
    <source>
        <dbReference type="ARBA" id="ARBA00023136"/>
    </source>
</evidence>
<accession>A0ABV9ZT39</accession>
<feature type="transmembrane region" description="Helical" evidence="5">
    <location>
        <begin position="494"/>
        <end position="511"/>
    </location>
</feature>
<gene>
    <name evidence="8" type="ORF">ACFPP6_03100</name>
</gene>
<dbReference type="Pfam" id="PF13515">
    <property type="entry name" value="FUSC_2"/>
    <property type="match status" value="1"/>
</dbReference>
<evidence type="ECO:0000313" key="8">
    <source>
        <dbReference type="EMBL" id="MFC5143679.1"/>
    </source>
</evidence>
<dbReference type="RefSeq" id="WP_382036904.1">
    <property type="nucleotide sequence ID" value="NZ_JBHSKJ010000002.1"/>
</dbReference>
<feature type="transmembrane region" description="Helical" evidence="5">
    <location>
        <begin position="417"/>
        <end position="436"/>
    </location>
</feature>
<protein>
    <submittedName>
        <fullName evidence="8">FUSC family protein</fullName>
    </submittedName>
</protein>
<feature type="transmembrane region" description="Helical" evidence="5">
    <location>
        <begin position="377"/>
        <end position="397"/>
    </location>
</feature>
<dbReference type="InterPro" id="IPR032692">
    <property type="entry name" value="YccS_N"/>
</dbReference>
<evidence type="ECO:0000256" key="2">
    <source>
        <dbReference type="ARBA" id="ARBA00022692"/>
    </source>
</evidence>
<dbReference type="Proteomes" id="UP001596222">
    <property type="component" value="Unassembled WGS sequence"/>
</dbReference>
<name>A0ABV9ZT39_9ACTN</name>
<comment type="caution">
    <text evidence="8">The sequence shown here is derived from an EMBL/GenBank/DDBJ whole genome shotgun (WGS) entry which is preliminary data.</text>
</comment>
<evidence type="ECO:0000313" key="9">
    <source>
        <dbReference type="Proteomes" id="UP001596222"/>
    </source>
</evidence>
<feature type="transmembrane region" description="Helical" evidence="5">
    <location>
        <begin position="443"/>
        <end position="460"/>
    </location>
</feature>
<feature type="transmembrane region" description="Helical" evidence="5">
    <location>
        <begin position="74"/>
        <end position="92"/>
    </location>
</feature>
<dbReference type="EMBL" id="JBHSKJ010000002">
    <property type="protein sequence ID" value="MFC5143679.1"/>
    <property type="molecule type" value="Genomic_DNA"/>
</dbReference>
<comment type="subcellular location">
    <subcellularLocation>
        <location evidence="1">Membrane</location>
        <topology evidence="1">Multi-pass membrane protein</topology>
    </subcellularLocation>
</comment>
<evidence type="ECO:0000256" key="3">
    <source>
        <dbReference type="ARBA" id="ARBA00022989"/>
    </source>
</evidence>
<evidence type="ECO:0000259" key="6">
    <source>
        <dbReference type="Pfam" id="PF12805"/>
    </source>
</evidence>
<evidence type="ECO:0000259" key="7">
    <source>
        <dbReference type="Pfam" id="PF13515"/>
    </source>
</evidence>
<feature type="domain" description="Integral membrane protein YccS N-terminal" evidence="6">
    <location>
        <begin position="80"/>
        <end position="189"/>
    </location>
</feature>